<keyword evidence="3" id="KW-1185">Reference proteome</keyword>
<feature type="compositionally biased region" description="Basic and acidic residues" evidence="1">
    <location>
        <begin position="193"/>
        <end position="210"/>
    </location>
</feature>
<organism evidence="2 3">
    <name type="scientific">Prorocentrum cordatum</name>
    <dbReference type="NCBI Taxonomy" id="2364126"/>
    <lineage>
        <taxon>Eukaryota</taxon>
        <taxon>Sar</taxon>
        <taxon>Alveolata</taxon>
        <taxon>Dinophyceae</taxon>
        <taxon>Prorocentrales</taxon>
        <taxon>Prorocentraceae</taxon>
        <taxon>Prorocentrum</taxon>
    </lineage>
</organism>
<reference evidence="2" key="1">
    <citation type="submission" date="2023-10" db="EMBL/GenBank/DDBJ databases">
        <authorList>
            <person name="Chen Y."/>
            <person name="Shah S."/>
            <person name="Dougan E. K."/>
            <person name="Thang M."/>
            <person name="Chan C."/>
        </authorList>
    </citation>
    <scope>NUCLEOTIDE SEQUENCE [LARGE SCALE GENOMIC DNA]</scope>
</reference>
<evidence type="ECO:0000256" key="1">
    <source>
        <dbReference type="SAM" id="MobiDB-lite"/>
    </source>
</evidence>
<sequence length="469" mass="47018">VVSIGLLPQVALLTDSRLARVMVISNVALDLVVPDLVGIVEVQAAIVQLIGAAIAATPSPLMHDETMARLLALFGDRQLAPAAAVSDAPINVEVELLISGTLFDTEAPLPAGAHSVAGGSARGEVCGAVFIPRVGVAAGLPLSDAPLANSRPAPVAGVSDAARELRPPRPAEVQHGARATRAPRPTKPARAPDGPRDARHNEGSAPEETRGRRRVGPARRRRGAGAGNAAPALAALLVSLVGARLPALNPVALLDVVVLDLAVVLNVAAPDSAALDPVALLDAVAPDPVAVLSVEALAPDALFNVAALVALLVSLVDAREINVAVRFFPAAGPGAQSNVAAIDSPAPFNVAAPDSSTLLNVVALDSDALGPSRCSASRRSTSSLPSTSRRSTPSRCAALNCAALASVALSPALVSAAAPESIALPSVEVPAPNGLLKDAALAALSLSLADARPMALDPVALLNVAALAS</sequence>
<name>A0ABN9SZK2_9DINO</name>
<feature type="compositionally biased region" description="Low complexity" evidence="1">
    <location>
        <begin position="177"/>
        <end position="192"/>
    </location>
</feature>
<feature type="non-terminal residue" evidence="2">
    <location>
        <position position="1"/>
    </location>
</feature>
<proteinExistence type="predicted"/>
<protein>
    <submittedName>
        <fullName evidence="2">Uncharacterized protein</fullName>
    </submittedName>
</protein>
<feature type="non-terminal residue" evidence="2">
    <location>
        <position position="469"/>
    </location>
</feature>
<comment type="caution">
    <text evidence="2">The sequence shown here is derived from an EMBL/GenBank/DDBJ whole genome shotgun (WGS) entry which is preliminary data.</text>
</comment>
<evidence type="ECO:0000313" key="2">
    <source>
        <dbReference type="EMBL" id="CAK0838050.1"/>
    </source>
</evidence>
<evidence type="ECO:0000313" key="3">
    <source>
        <dbReference type="Proteomes" id="UP001189429"/>
    </source>
</evidence>
<dbReference type="Proteomes" id="UP001189429">
    <property type="component" value="Unassembled WGS sequence"/>
</dbReference>
<feature type="region of interest" description="Disordered" evidence="1">
    <location>
        <begin position="372"/>
        <end position="392"/>
    </location>
</feature>
<gene>
    <name evidence="2" type="ORF">PCOR1329_LOCUS34081</name>
</gene>
<feature type="compositionally biased region" description="Basic residues" evidence="1">
    <location>
        <begin position="211"/>
        <end position="223"/>
    </location>
</feature>
<feature type="region of interest" description="Disordered" evidence="1">
    <location>
        <begin position="145"/>
        <end position="225"/>
    </location>
</feature>
<accession>A0ABN9SZK2</accession>
<dbReference type="EMBL" id="CAUYUJ010014194">
    <property type="protein sequence ID" value="CAK0838050.1"/>
    <property type="molecule type" value="Genomic_DNA"/>
</dbReference>